<dbReference type="InterPro" id="IPR036028">
    <property type="entry name" value="SH3-like_dom_sf"/>
</dbReference>
<sequence length="164" mass="17919">MCQYPSTSCTAPSSGPEKSFAEMIELAGEFEKPKPFHLLSPFSERTEIVAGNVEWLRDACSAFSGECAATHPALSPAVCQVIGMYDYIAQNDDELAFNKGQIINVLNKEDPDWWKGEVNGQVGLFPSNYVKLTTDMDPSQQCKCPGGSVASPLWYLPVKHAALL</sequence>
<dbReference type="PROSITE" id="PS50002">
    <property type="entry name" value="SH3"/>
    <property type="match status" value="1"/>
</dbReference>
<evidence type="ECO:0000259" key="3">
    <source>
        <dbReference type="PROSITE" id="PS50002"/>
    </source>
</evidence>
<dbReference type="SMART" id="SM00326">
    <property type="entry name" value="SH3"/>
    <property type="match status" value="1"/>
</dbReference>
<dbReference type="PANTHER" id="PTHR14167:SF50">
    <property type="entry name" value="ENDOPHILIN-A1"/>
    <property type="match status" value="1"/>
</dbReference>
<evidence type="ECO:0000256" key="2">
    <source>
        <dbReference type="PROSITE-ProRule" id="PRU00192"/>
    </source>
</evidence>
<dbReference type="Pfam" id="PF00018">
    <property type="entry name" value="SH3_1"/>
    <property type="match status" value="1"/>
</dbReference>
<feature type="domain" description="SH3" evidence="3">
    <location>
        <begin position="76"/>
        <end position="135"/>
    </location>
</feature>
<dbReference type="EMBL" id="JASSZA010000018">
    <property type="protein sequence ID" value="KAK2089577.1"/>
    <property type="molecule type" value="Genomic_DNA"/>
</dbReference>
<dbReference type="PANTHER" id="PTHR14167">
    <property type="entry name" value="SH3 DOMAIN-CONTAINING"/>
    <property type="match status" value="1"/>
</dbReference>
<organism evidence="4 5">
    <name type="scientific">Saguinus oedipus</name>
    <name type="common">Cotton-top tamarin</name>
    <name type="synonym">Oedipomidas oedipus</name>
    <dbReference type="NCBI Taxonomy" id="9490"/>
    <lineage>
        <taxon>Eukaryota</taxon>
        <taxon>Metazoa</taxon>
        <taxon>Chordata</taxon>
        <taxon>Craniata</taxon>
        <taxon>Vertebrata</taxon>
        <taxon>Euteleostomi</taxon>
        <taxon>Mammalia</taxon>
        <taxon>Eutheria</taxon>
        <taxon>Euarchontoglires</taxon>
        <taxon>Primates</taxon>
        <taxon>Haplorrhini</taxon>
        <taxon>Platyrrhini</taxon>
        <taxon>Cebidae</taxon>
        <taxon>Callitrichinae</taxon>
        <taxon>Saguinus</taxon>
    </lineage>
</organism>
<keyword evidence="1 2" id="KW-0728">SH3 domain</keyword>
<keyword evidence="5" id="KW-1185">Reference proteome</keyword>
<dbReference type="InterPro" id="IPR001452">
    <property type="entry name" value="SH3_domain"/>
</dbReference>
<dbReference type="SUPFAM" id="SSF50044">
    <property type="entry name" value="SH3-domain"/>
    <property type="match status" value="1"/>
</dbReference>
<accession>A0ABQ9TXQ4</accession>
<reference evidence="4 5" key="1">
    <citation type="submission" date="2023-05" db="EMBL/GenBank/DDBJ databases">
        <title>B98-5 Cell Line De Novo Hybrid Assembly: An Optical Mapping Approach.</title>
        <authorList>
            <person name="Kananen K."/>
            <person name="Auerbach J.A."/>
            <person name="Kautto E."/>
            <person name="Blachly J.S."/>
        </authorList>
    </citation>
    <scope>NUCLEOTIDE SEQUENCE [LARGE SCALE GENOMIC DNA]</scope>
    <source>
        <strain evidence="4">B95-8</strain>
        <tissue evidence="4">Cell line</tissue>
    </source>
</reference>
<dbReference type="Gene3D" id="2.30.30.40">
    <property type="entry name" value="SH3 Domains"/>
    <property type="match status" value="1"/>
</dbReference>
<proteinExistence type="predicted"/>
<dbReference type="InterPro" id="IPR050384">
    <property type="entry name" value="Endophilin_SH3RF"/>
</dbReference>
<comment type="caution">
    <text evidence="4">The sequence shown here is derived from an EMBL/GenBank/DDBJ whole genome shotgun (WGS) entry which is preliminary data.</text>
</comment>
<evidence type="ECO:0000313" key="5">
    <source>
        <dbReference type="Proteomes" id="UP001266305"/>
    </source>
</evidence>
<dbReference type="PRINTS" id="PR00452">
    <property type="entry name" value="SH3DOMAIN"/>
</dbReference>
<name>A0ABQ9TXQ4_SAGOE</name>
<protein>
    <recommendedName>
        <fullName evidence="3">SH3 domain-containing protein</fullName>
    </recommendedName>
</protein>
<evidence type="ECO:0000313" key="4">
    <source>
        <dbReference type="EMBL" id="KAK2089577.1"/>
    </source>
</evidence>
<dbReference type="PRINTS" id="PR01887">
    <property type="entry name" value="SPECTRNALPHA"/>
</dbReference>
<evidence type="ECO:0000256" key="1">
    <source>
        <dbReference type="ARBA" id="ARBA00022443"/>
    </source>
</evidence>
<dbReference type="Proteomes" id="UP001266305">
    <property type="component" value="Unassembled WGS sequence"/>
</dbReference>
<gene>
    <name evidence="4" type="ORF">P7K49_032243</name>
</gene>